<dbReference type="InterPro" id="IPR036568">
    <property type="entry name" value="GGCT-like_sf"/>
</dbReference>
<dbReference type="SUPFAM" id="SSF110857">
    <property type="entry name" value="Gamma-glutamyl cyclotransferase-like"/>
    <property type="match status" value="1"/>
</dbReference>
<gene>
    <name evidence="2" type="ORF">ACOF00016_LOCUS18747</name>
</gene>
<proteinExistence type="predicted"/>
<evidence type="ECO:0008006" key="3">
    <source>
        <dbReference type="Google" id="ProtNLM"/>
    </source>
</evidence>
<reference evidence="2" key="1">
    <citation type="submission" date="2021-01" db="EMBL/GenBank/DDBJ databases">
        <authorList>
            <person name="Corre E."/>
            <person name="Pelletier E."/>
            <person name="Niang G."/>
            <person name="Scheremetjew M."/>
            <person name="Finn R."/>
            <person name="Kale V."/>
            <person name="Holt S."/>
            <person name="Cochrane G."/>
            <person name="Meng A."/>
            <person name="Brown T."/>
            <person name="Cohen L."/>
        </authorList>
    </citation>
    <scope>NUCLEOTIDE SEQUENCE</scope>
    <source>
        <strain evidence="2">CCMP127</strain>
    </source>
</reference>
<organism evidence="2">
    <name type="scientific">Amphora coffeiformis</name>
    <dbReference type="NCBI Taxonomy" id="265554"/>
    <lineage>
        <taxon>Eukaryota</taxon>
        <taxon>Sar</taxon>
        <taxon>Stramenopiles</taxon>
        <taxon>Ochrophyta</taxon>
        <taxon>Bacillariophyta</taxon>
        <taxon>Bacillariophyceae</taxon>
        <taxon>Bacillariophycidae</taxon>
        <taxon>Thalassiophysales</taxon>
        <taxon>Catenulaceae</taxon>
        <taxon>Amphora</taxon>
    </lineage>
</organism>
<dbReference type="EMBL" id="HBIM01025232">
    <property type="protein sequence ID" value="CAE0422168.1"/>
    <property type="molecule type" value="Transcribed_RNA"/>
</dbReference>
<dbReference type="CDD" id="cd06661">
    <property type="entry name" value="GGCT_like"/>
    <property type="match status" value="1"/>
</dbReference>
<evidence type="ECO:0000313" key="2">
    <source>
        <dbReference type="EMBL" id="CAE0422168.1"/>
    </source>
</evidence>
<dbReference type="AlphaFoldDB" id="A0A7S3PCA2"/>
<accession>A0A7S3PCA2</accession>
<dbReference type="InterPro" id="IPR013024">
    <property type="entry name" value="GGCT-like"/>
</dbReference>
<sequence length="251" mass="28691">MMITHFIFGYGSLISRDSRAMTAPETLKSTEIAVQISGIEPVFAKRSKKLGMTAMGIRRQEGASAVGIIIPVTEGNLPKFDKREQGYSRIEIDLDDVDLVPFLDYDESHKMFVDAKNNNDLESIRIWAYLPQKIDPPTSEHPIVQSYVDTILRGCIDVGGERFAREFIQSTKGWNPEDLLEDSEEETFERKDRSDSMYSSTDSVWVDDRHDPIYIRGDPSHSKKNASRFDRLLRTCTPETFEERISLQTTE</sequence>
<feature type="compositionally biased region" description="Acidic residues" evidence="1">
    <location>
        <begin position="178"/>
        <end position="187"/>
    </location>
</feature>
<evidence type="ECO:0000256" key="1">
    <source>
        <dbReference type="SAM" id="MobiDB-lite"/>
    </source>
</evidence>
<protein>
    <recommendedName>
        <fullName evidence="3">Gamma-glutamylcyclotransferase AIG2-like domain-containing protein</fullName>
    </recommendedName>
</protein>
<name>A0A7S3PCA2_9STRA</name>
<dbReference type="Gene3D" id="3.10.490.10">
    <property type="entry name" value="Gamma-glutamyl cyclotransferase-like"/>
    <property type="match status" value="1"/>
</dbReference>
<feature type="region of interest" description="Disordered" evidence="1">
    <location>
        <begin position="176"/>
        <end position="195"/>
    </location>
</feature>